<evidence type="ECO:0000313" key="3">
    <source>
        <dbReference type="Proteomes" id="UP000198519"/>
    </source>
</evidence>
<sequence length="278" mass="31278">MVMPTRWAGAVFSLALTAIVMTCSLPVVADTWIVAIPAEGYPPYIITPGTPGVGELEQAPTGIVIEVLKIAAARENIDLVFRELPELRAQKMLDEGEVDVRMESPHWVEHPENYLWSDMVTSVNDVFVFAAGAENYFETDEDILGAEIVTHLGYRYPTLEPLFDRGDLIRNDRQTEGFMLTAIVHGRYVGFETAKRAAVMDRLVAQWLMQREPRYQGQFRFSNRLVASAPVQFMVARKPGHAELVSRINRQIERLRSRGVVEDITHQMISLPATVPTP</sequence>
<proteinExistence type="predicted"/>
<evidence type="ECO:0000256" key="1">
    <source>
        <dbReference type="SAM" id="SignalP"/>
    </source>
</evidence>
<feature type="signal peptide" evidence="1">
    <location>
        <begin position="1"/>
        <end position="29"/>
    </location>
</feature>
<dbReference type="STRING" id="488535.SAMN04487963_2166"/>
<accession>A0A1I4Q578</accession>
<reference evidence="3" key="1">
    <citation type="submission" date="2016-10" db="EMBL/GenBank/DDBJ databases">
        <authorList>
            <person name="Varghese N."/>
            <person name="Submissions S."/>
        </authorList>
    </citation>
    <scope>NUCLEOTIDE SEQUENCE [LARGE SCALE GENOMIC DNA]</scope>
    <source>
        <strain evidence="3">CGMCC 1.7061</strain>
    </source>
</reference>
<keyword evidence="1" id="KW-0732">Signal</keyword>
<dbReference type="OrthoDB" id="8771774at2"/>
<feature type="chain" id="PRO_5011745043" evidence="1">
    <location>
        <begin position="30"/>
        <end position="278"/>
    </location>
</feature>
<protein>
    <submittedName>
        <fullName evidence="2">Amino acid ABC transporter substrate-binding protein, PAAT family</fullName>
    </submittedName>
</protein>
<dbReference type="Proteomes" id="UP000198519">
    <property type="component" value="Unassembled WGS sequence"/>
</dbReference>
<gene>
    <name evidence="2" type="ORF">SAMN04487963_2166</name>
</gene>
<keyword evidence="3" id="KW-1185">Reference proteome</keyword>
<organism evidence="2 3">
    <name type="scientific">Marinobacter zhejiangensis</name>
    <dbReference type="NCBI Taxonomy" id="488535"/>
    <lineage>
        <taxon>Bacteria</taxon>
        <taxon>Pseudomonadati</taxon>
        <taxon>Pseudomonadota</taxon>
        <taxon>Gammaproteobacteria</taxon>
        <taxon>Pseudomonadales</taxon>
        <taxon>Marinobacteraceae</taxon>
        <taxon>Marinobacter</taxon>
    </lineage>
</organism>
<name>A0A1I4Q578_9GAMM</name>
<dbReference type="Gene3D" id="3.40.190.10">
    <property type="entry name" value="Periplasmic binding protein-like II"/>
    <property type="match status" value="2"/>
</dbReference>
<dbReference type="EMBL" id="FOUE01000003">
    <property type="protein sequence ID" value="SFM34783.1"/>
    <property type="molecule type" value="Genomic_DNA"/>
</dbReference>
<evidence type="ECO:0000313" key="2">
    <source>
        <dbReference type="EMBL" id="SFM34783.1"/>
    </source>
</evidence>
<dbReference type="SUPFAM" id="SSF53850">
    <property type="entry name" value="Periplasmic binding protein-like II"/>
    <property type="match status" value="1"/>
</dbReference>
<dbReference type="AlphaFoldDB" id="A0A1I4Q578"/>